<evidence type="ECO:0000313" key="3">
    <source>
        <dbReference type="EMBL" id="RBP46461.1"/>
    </source>
</evidence>
<keyword evidence="2" id="KW-1133">Transmembrane helix</keyword>
<feature type="region of interest" description="Disordered" evidence="1">
    <location>
        <begin position="38"/>
        <end position="64"/>
    </location>
</feature>
<name>A0A366HS04_9BACT</name>
<feature type="transmembrane region" description="Helical" evidence="2">
    <location>
        <begin position="6"/>
        <end position="24"/>
    </location>
</feature>
<dbReference type="AlphaFoldDB" id="A0A366HS04"/>
<sequence length="64" mass="7013">MEALAITIFLSVLLAAFFMVLFLGSRHRRGLGNEQEALMPLEDDLPPVRPGRAAKTHAADRHGS</sequence>
<keyword evidence="4" id="KW-1185">Reference proteome</keyword>
<evidence type="ECO:0000313" key="4">
    <source>
        <dbReference type="Proteomes" id="UP000253426"/>
    </source>
</evidence>
<evidence type="ECO:0000256" key="1">
    <source>
        <dbReference type="SAM" id="MobiDB-lite"/>
    </source>
</evidence>
<reference evidence="3 4" key="1">
    <citation type="submission" date="2018-06" db="EMBL/GenBank/DDBJ databases">
        <title>Genomic Encyclopedia of Type Strains, Phase IV (KMG-IV): sequencing the most valuable type-strain genomes for metagenomic binning, comparative biology and taxonomic classification.</title>
        <authorList>
            <person name="Goeker M."/>
        </authorList>
    </citation>
    <scope>NUCLEOTIDE SEQUENCE [LARGE SCALE GENOMIC DNA]</scope>
    <source>
        <strain evidence="3 4">DSM 25532</strain>
    </source>
</reference>
<organism evidence="3 4">
    <name type="scientific">Roseimicrobium gellanilyticum</name>
    <dbReference type="NCBI Taxonomy" id="748857"/>
    <lineage>
        <taxon>Bacteria</taxon>
        <taxon>Pseudomonadati</taxon>
        <taxon>Verrucomicrobiota</taxon>
        <taxon>Verrucomicrobiia</taxon>
        <taxon>Verrucomicrobiales</taxon>
        <taxon>Verrucomicrobiaceae</taxon>
        <taxon>Roseimicrobium</taxon>
    </lineage>
</organism>
<dbReference type="EMBL" id="QNRR01000002">
    <property type="protein sequence ID" value="RBP46461.1"/>
    <property type="molecule type" value="Genomic_DNA"/>
</dbReference>
<proteinExistence type="predicted"/>
<dbReference type="Proteomes" id="UP000253426">
    <property type="component" value="Unassembled WGS sequence"/>
</dbReference>
<keyword evidence="2" id="KW-0472">Membrane</keyword>
<accession>A0A366HS04</accession>
<evidence type="ECO:0000256" key="2">
    <source>
        <dbReference type="SAM" id="Phobius"/>
    </source>
</evidence>
<evidence type="ECO:0008006" key="5">
    <source>
        <dbReference type="Google" id="ProtNLM"/>
    </source>
</evidence>
<gene>
    <name evidence="3" type="ORF">DES53_102852</name>
</gene>
<dbReference type="RefSeq" id="WP_113957973.1">
    <property type="nucleotide sequence ID" value="NZ_QNRR01000002.1"/>
</dbReference>
<comment type="caution">
    <text evidence="3">The sequence shown here is derived from an EMBL/GenBank/DDBJ whole genome shotgun (WGS) entry which is preliminary data.</text>
</comment>
<keyword evidence="2" id="KW-0812">Transmembrane</keyword>
<protein>
    <recommendedName>
        <fullName evidence="5">Cbb3-type cytochrome oxidase component FixQ</fullName>
    </recommendedName>
</protein>